<dbReference type="EMBL" id="JAAVJR010000400">
    <property type="protein sequence ID" value="NJW54684.1"/>
    <property type="molecule type" value="Genomic_DNA"/>
</dbReference>
<gene>
    <name evidence="1" type="ORF">HC175_17375</name>
</gene>
<evidence type="ECO:0000313" key="1">
    <source>
        <dbReference type="EMBL" id="NJW54684.1"/>
    </source>
</evidence>
<name>A0ABX1D613_9FLAO</name>
<dbReference type="Proteomes" id="UP000703674">
    <property type="component" value="Unassembled WGS sequence"/>
</dbReference>
<protein>
    <submittedName>
        <fullName evidence="1">Uncharacterized protein</fullName>
    </submittedName>
</protein>
<feature type="non-terminal residue" evidence="1">
    <location>
        <position position="1"/>
    </location>
</feature>
<keyword evidence="2" id="KW-1185">Reference proteome</keyword>
<proteinExistence type="predicted"/>
<feature type="non-terminal residue" evidence="1">
    <location>
        <position position="171"/>
    </location>
</feature>
<comment type="caution">
    <text evidence="1">The sequence shown here is derived from an EMBL/GenBank/DDBJ whole genome shotgun (WGS) entry which is preliminary data.</text>
</comment>
<evidence type="ECO:0000313" key="2">
    <source>
        <dbReference type="Proteomes" id="UP000703674"/>
    </source>
</evidence>
<accession>A0ABX1D613</accession>
<reference evidence="1 2" key="1">
    <citation type="submission" date="2020-03" db="EMBL/GenBank/DDBJ databases">
        <title>Salinimicrobium sp. nov, isolated from SCS.</title>
        <authorList>
            <person name="Cao W.R."/>
        </authorList>
    </citation>
    <scope>NUCLEOTIDE SEQUENCE [LARGE SCALE GENOMIC DNA]</scope>
    <source>
        <strain evidence="2">J15B91</strain>
    </source>
</reference>
<organism evidence="1 2">
    <name type="scientific">Salinimicrobium oceani</name>
    <dbReference type="NCBI Taxonomy" id="2722702"/>
    <lineage>
        <taxon>Bacteria</taxon>
        <taxon>Pseudomonadati</taxon>
        <taxon>Bacteroidota</taxon>
        <taxon>Flavobacteriia</taxon>
        <taxon>Flavobacteriales</taxon>
        <taxon>Flavobacteriaceae</taxon>
        <taxon>Salinimicrobium</taxon>
    </lineage>
</organism>
<sequence length="171" mass="19066">ECSDDLPVFVEVALSQEGNWVIGSDTNPLRVDLNPSPGDFDGDGVDNYFTEESAQLELVPGTYRLEYFTVHNADGDVIWMAPRTQGLFGSLVDSALPLDIQLGAGTKKYVSVDVLCYEDRMVNQYGYLFFDIVQNEAVEFCVFGNFCDETGRHFPASFRVDAWTYSGNEAE</sequence>
<dbReference type="RefSeq" id="WP_168139560.1">
    <property type="nucleotide sequence ID" value="NZ_JAAVJR010000400.1"/>
</dbReference>